<organism evidence="2 3">
    <name type="scientific">Fusobacterium hwasookii ChDC F128</name>
    <dbReference type="NCBI Taxonomy" id="1216362"/>
    <lineage>
        <taxon>Bacteria</taxon>
        <taxon>Fusobacteriati</taxon>
        <taxon>Fusobacteriota</taxon>
        <taxon>Fusobacteriia</taxon>
        <taxon>Fusobacteriales</taxon>
        <taxon>Fusobacteriaceae</taxon>
        <taxon>Fusobacterium</taxon>
    </lineage>
</organism>
<dbReference type="SUPFAM" id="SSF103515">
    <property type="entry name" value="Autotransporter"/>
    <property type="match status" value="1"/>
</dbReference>
<comment type="caution">
    <text evidence="2">The sequence shown here is derived from an EMBL/GenBank/DDBJ whole genome shotgun (WGS) entry which is preliminary data.</text>
</comment>
<dbReference type="EMBL" id="ALVD01000013">
    <property type="protein sequence ID" value="EJU06752.1"/>
    <property type="molecule type" value="Genomic_DNA"/>
</dbReference>
<accession>A0ABN0GXS7</accession>
<dbReference type="InterPro" id="IPR005546">
    <property type="entry name" value="Autotransporte_beta"/>
</dbReference>
<dbReference type="Pfam" id="PF03797">
    <property type="entry name" value="Autotransporter"/>
    <property type="match status" value="1"/>
</dbReference>
<dbReference type="PANTHER" id="PTHR35037">
    <property type="entry name" value="C-TERMINAL REGION OF AIDA-LIKE PROTEIN"/>
    <property type="match status" value="1"/>
</dbReference>
<feature type="non-terminal residue" evidence="2">
    <location>
        <position position="1"/>
    </location>
</feature>
<evidence type="ECO:0000313" key="2">
    <source>
        <dbReference type="EMBL" id="EJU06752.1"/>
    </source>
</evidence>
<sequence length="120" mass="13637">SFNESEASWGVKADSKNYRTSNFLVGVRAEYVGDKYKLQTYVTQAINTDKRDLSYEGSFTGNATKQKFYGVKQAKNTTWIGIGAFRELSPVFGVYGNVDFRVEDRKWADSVISTGLQYRF</sequence>
<protein>
    <submittedName>
        <fullName evidence="2">Serine protease</fullName>
    </submittedName>
</protein>
<dbReference type="InterPro" id="IPR036709">
    <property type="entry name" value="Autotransporte_beta_dom_sf"/>
</dbReference>
<evidence type="ECO:0000313" key="3">
    <source>
        <dbReference type="Proteomes" id="UP000004829"/>
    </source>
</evidence>
<gene>
    <name evidence="2" type="ORF">B437_10917</name>
</gene>
<keyword evidence="3" id="KW-1185">Reference proteome</keyword>
<name>A0ABN0GXS7_9FUSO</name>
<keyword evidence="2" id="KW-0378">Hydrolase</keyword>
<dbReference type="GO" id="GO:0008233">
    <property type="term" value="F:peptidase activity"/>
    <property type="evidence" value="ECO:0007669"/>
    <property type="project" value="UniProtKB-KW"/>
</dbReference>
<dbReference type="PANTHER" id="PTHR35037:SF3">
    <property type="entry name" value="C-TERMINAL REGION OF AIDA-LIKE PROTEIN"/>
    <property type="match status" value="1"/>
</dbReference>
<keyword evidence="2" id="KW-0645">Protease</keyword>
<dbReference type="Proteomes" id="UP000004829">
    <property type="component" value="Unassembled WGS sequence"/>
</dbReference>
<reference evidence="3" key="1">
    <citation type="journal article" date="2012" name="J. Bacteriol.">
        <title>Draft Genome Sequence of Fusobacterium nucleatum ChDC F128, Isolated from a Periodontitis Lesion.</title>
        <authorList>
            <person name="Park S.N."/>
            <person name="Kong S.W."/>
            <person name="Kim H.S."/>
            <person name="Park M.S."/>
            <person name="Lee J.W."/>
            <person name="Cho E."/>
            <person name="Lim Y.K."/>
            <person name="Choi M.H."/>
            <person name="Chang Y.H."/>
            <person name="Shin J.H."/>
            <person name="Park H.S."/>
            <person name="Choi S.H."/>
            <person name="Kook J.K."/>
        </authorList>
    </citation>
    <scope>NUCLEOTIDE SEQUENCE [LARGE SCALE GENOMIC DNA]</scope>
    <source>
        <strain evidence="3">ChDC F128</strain>
    </source>
</reference>
<dbReference type="InterPro" id="IPR051551">
    <property type="entry name" value="Autotransporter_adhesion"/>
</dbReference>
<evidence type="ECO:0000259" key="1">
    <source>
        <dbReference type="Pfam" id="PF03797"/>
    </source>
</evidence>
<feature type="domain" description="Autotransporter" evidence="1">
    <location>
        <begin position="1"/>
        <end position="99"/>
    </location>
</feature>
<proteinExistence type="predicted"/>
<dbReference type="RefSeq" id="WP_005919845.1">
    <property type="nucleotide sequence ID" value="NZ_ALVD01000013.1"/>
</dbReference>
<dbReference type="Gene3D" id="2.40.128.130">
    <property type="entry name" value="Autotransporter beta-domain"/>
    <property type="match status" value="1"/>
</dbReference>
<dbReference type="GO" id="GO:0006508">
    <property type="term" value="P:proteolysis"/>
    <property type="evidence" value="ECO:0007669"/>
    <property type="project" value="UniProtKB-KW"/>
</dbReference>